<evidence type="ECO:0000313" key="2">
    <source>
        <dbReference type="EMBL" id="KLO04295.1"/>
    </source>
</evidence>
<name>A0A0H2QXF1_9AGAM</name>
<dbReference type="InParanoid" id="A0A0H2QXF1"/>
<keyword evidence="1" id="KW-0732">Signal</keyword>
<sequence>MLFMSLRRIASLILANLCILTFSQLHDLGPELAGPGHPGLEHVSTTSILRVSEAKEETPCAWDHPRSRSVTQYYQRVVRVAAFAELIGGQQSRLANFSRCLHGSSLDLNDPWGPSVLEEIQELSEDVTDFIKYTEMYETSLRSLKSLGNPMTQTIFDYSLDTFTLWRTILRSHAVGGNKKRLSEYLKAVGEELEFLGVVIERLMDSAELIKFHINLIRIYALLSPKLGVGTRMTHIQVTKEQILDAIVGLASETDGCLSLMRGTDQGLESYDDDMNTIKTNVFSLLSRLCDQLLYEAKKSVESIDCRKEELYRISGAFGHPCRASQSDLMENLRYLNEQFDYPEKAAEVLKGEEHPRSSELVERYVRAHEIHHIVNENWGSINLTEFICTAKDVENAFLELEMWYELGNGHDELDEYHFRKLRAGLRSLVEISQSYCGKVSEVVSFGTAFQELIRYHGGSQVYPPPWYQYHWSHLFEHKTSRSYPETVLREFREALTQVHIKLDIFRFLLQKTRSHASLVLRIRNGYPSLALRTKGGSGRRDFSSYLKETNLEWHTLWEKSTSAFDTILQEVSRRIYALSYLTKEIGNGKAALLIRADSSLRTIPESERLELEKAVGTALNLLLTCPGMEASLEFA</sequence>
<dbReference type="Proteomes" id="UP000053477">
    <property type="component" value="Unassembled WGS sequence"/>
</dbReference>
<evidence type="ECO:0000256" key="1">
    <source>
        <dbReference type="SAM" id="SignalP"/>
    </source>
</evidence>
<dbReference type="EMBL" id="KQ086604">
    <property type="protein sequence ID" value="KLO04295.1"/>
    <property type="molecule type" value="Genomic_DNA"/>
</dbReference>
<dbReference type="AlphaFoldDB" id="A0A0H2QXF1"/>
<accession>A0A0H2QXF1</accession>
<feature type="chain" id="PRO_5005201373" evidence="1">
    <location>
        <begin position="26"/>
        <end position="636"/>
    </location>
</feature>
<reference evidence="2 3" key="1">
    <citation type="submission" date="2015-04" db="EMBL/GenBank/DDBJ databases">
        <title>Complete genome sequence of Schizopora paradoxa KUC8140, a cosmopolitan wood degrader in East Asia.</title>
        <authorList>
            <consortium name="DOE Joint Genome Institute"/>
            <person name="Min B."/>
            <person name="Park H."/>
            <person name="Jang Y."/>
            <person name="Kim J.-J."/>
            <person name="Kim K.H."/>
            <person name="Pangilinan J."/>
            <person name="Lipzen A."/>
            <person name="Riley R."/>
            <person name="Grigoriev I.V."/>
            <person name="Spatafora J.W."/>
            <person name="Choi I.-G."/>
        </authorList>
    </citation>
    <scope>NUCLEOTIDE SEQUENCE [LARGE SCALE GENOMIC DNA]</scope>
    <source>
        <strain evidence="2 3">KUC8140</strain>
    </source>
</reference>
<protein>
    <submittedName>
        <fullName evidence="2">Uncharacterized protein</fullName>
    </submittedName>
</protein>
<proteinExistence type="predicted"/>
<organism evidence="2 3">
    <name type="scientific">Schizopora paradoxa</name>
    <dbReference type="NCBI Taxonomy" id="27342"/>
    <lineage>
        <taxon>Eukaryota</taxon>
        <taxon>Fungi</taxon>
        <taxon>Dikarya</taxon>
        <taxon>Basidiomycota</taxon>
        <taxon>Agaricomycotina</taxon>
        <taxon>Agaricomycetes</taxon>
        <taxon>Hymenochaetales</taxon>
        <taxon>Schizoporaceae</taxon>
        <taxon>Schizopora</taxon>
    </lineage>
</organism>
<keyword evidence="3" id="KW-1185">Reference proteome</keyword>
<feature type="signal peptide" evidence="1">
    <location>
        <begin position="1"/>
        <end position="25"/>
    </location>
</feature>
<evidence type="ECO:0000313" key="3">
    <source>
        <dbReference type="Proteomes" id="UP000053477"/>
    </source>
</evidence>
<gene>
    <name evidence="2" type="ORF">SCHPADRAFT_1003337</name>
</gene>